<evidence type="ECO:0000313" key="4">
    <source>
        <dbReference type="Proteomes" id="UP000694865"/>
    </source>
</evidence>
<feature type="transmembrane region" description="Helical" evidence="2">
    <location>
        <begin position="238"/>
        <end position="261"/>
    </location>
</feature>
<dbReference type="PROSITE" id="PS51257">
    <property type="entry name" value="PROKAR_LIPOPROTEIN"/>
    <property type="match status" value="1"/>
</dbReference>
<dbReference type="PANTHER" id="PTHR11360">
    <property type="entry name" value="MONOCARBOXYLATE TRANSPORTER"/>
    <property type="match status" value="1"/>
</dbReference>
<dbReference type="Proteomes" id="UP000694865">
    <property type="component" value="Unplaced"/>
</dbReference>
<keyword evidence="2" id="KW-0472">Membrane</keyword>
<dbReference type="Pfam" id="PF07690">
    <property type="entry name" value="MFS_1"/>
    <property type="match status" value="2"/>
</dbReference>
<protein>
    <submittedName>
        <fullName evidence="5">Monocarboxylate transporter 12-like</fullName>
    </submittedName>
</protein>
<dbReference type="RefSeq" id="XP_006817454.1">
    <property type="nucleotide sequence ID" value="XM_006817391.1"/>
</dbReference>
<organism evidence="4 5">
    <name type="scientific">Saccoglossus kowalevskii</name>
    <name type="common">Acorn worm</name>
    <dbReference type="NCBI Taxonomy" id="10224"/>
    <lineage>
        <taxon>Eukaryota</taxon>
        <taxon>Metazoa</taxon>
        <taxon>Hemichordata</taxon>
        <taxon>Enteropneusta</taxon>
        <taxon>Harrimaniidae</taxon>
        <taxon>Saccoglossus</taxon>
    </lineage>
</organism>
<feature type="transmembrane region" description="Helical" evidence="2">
    <location>
        <begin position="106"/>
        <end position="129"/>
    </location>
</feature>
<comment type="subcellular location">
    <subcellularLocation>
        <location evidence="1">Membrane</location>
        <topology evidence="1">Multi-pass membrane protein</topology>
    </subcellularLocation>
</comment>
<evidence type="ECO:0000256" key="2">
    <source>
        <dbReference type="SAM" id="Phobius"/>
    </source>
</evidence>
<feature type="transmembrane region" description="Helical" evidence="2">
    <location>
        <begin position="12"/>
        <end position="33"/>
    </location>
</feature>
<dbReference type="Gene3D" id="1.20.1250.20">
    <property type="entry name" value="MFS general substrate transporter like domains"/>
    <property type="match status" value="3"/>
</dbReference>
<sequence>MKLVSKEDGGCYGWIIVLACHCVEAVMFGIQVGMGVFMVEFMEYFGEGAGRTALIQSIMIGCKTFPAPLISSLKNKFGTRPLVIIGGVLSSGGILLSSFANSVNVLLFSYSVIVGIGYGLIYGPSILLVGQYFHKRHALANGIAQSGVAVGVMTFPPLYQILIDKYGWRGTMLVMAGINMNMVVCGILMRPPPKYDPEPIDETSENIMQQYSTVDSGEGSYRTMETFGRDALEETNNVWFFSPMFITSCAWLLAGVSLMSILVANSNYLVLAFIAAIYGISSGTAIPLHGAVCMKACFGKEDMSSAFGWFLTYISIGAICGPPTAAPLVSSLNKKFGTRVVVVTGGIISSIGLLLSSFANSVYVLYVSYGIIGGFGIGLAYGPSIVIVGQYFNKRHALANGLVYAGVGIGLIIFPPIYQLLINKYGWRGAILVISAINMNIVVCGVLLREPRMKTNPQIRVKKMEFNEKKKQQNEIYSPEQPYIIKLRQKNDEINSRCQNEIGAGEAEGETLL</sequence>
<feature type="transmembrane region" description="Helical" evidence="2">
    <location>
        <begin position="401"/>
        <end position="421"/>
    </location>
</feature>
<accession>A0ABM0MBR3</accession>
<feature type="domain" description="Major facilitator superfamily (MFS) profile" evidence="3">
    <location>
        <begin position="1"/>
        <end position="453"/>
    </location>
</feature>
<dbReference type="PROSITE" id="PS50850">
    <property type="entry name" value="MFS"/>
    <property type="match status" value="1"/>
</dbReference>
<dbReference type="InterPro" id="IPR050327">
    <property type="entry name" value="Proton-linked_MCT"/>
</dbReference>
<dbReference type="InterPro" id="IPR011701">
    <property type="entry name" value="MFS"/>
</dbReference>
<keyword evidence="2" id="KW-1133">Transmembrane helix</keyword>
<feature type="transmembrane region" description="Helical" evidence="2">
    <location>
        <begin position="427"/>
        <end position="448"/>
    </location>
</feature>
<reference evidence="5" key="1">
    <citation type="submission" date="2025-08" db="UniProtKB">
        <authorList>
            <consortium name="RefSeq"/>
        </authorList>
    </citation>
    <scope>IDENTIFICATION</scope>
    <source>
        <tissue evidence="5">Testes</tissue>
    </source>
</reference>
<feature type="transmembrane region" description="Helical" evidence="2">
    <location>
        <begin position="340"/>
        <end position="359"/>
    </location>
</feature>
<feature type="transmembrane region" description="Helical" evidence="2">
    <location>
        <begin position="306"/>
        <end position="328"/>
    </location>
</feature>
<dbReference type="SUPFAM" id="SSF103473">
    <property type="entry name" value="MFS general substrate transporter"/>
    <property type="match status" value="2"/>
</dbReference>
<gene>
    <name evidence="5" type="primary">LOC100368732</name>
</gene>
<name>A0ABM0MBR3_SACKO</name>
<feature type="transmembrane region" description="Helical" evidence="2">
    <location>
        <begin position="268"/>
        <end position="286"/>
    </location>
</feature>
<feature type="transmembrane region" description="Helical" evidence="2">
    <location>
        <begin position="170"/>
        <end position="189"/>
    </location>
</feature>
<dbReference type="PANTHER" id="PTHR11360:SF284">
    <property type="entry name" value="EG:103B4.3 PROTEIN-RELATED"/>
    <property type="match status" value="1"/>
</dbReference>
<proteinExistence type="predicted"/>
<evidence type="ECO:0000259" key="3">
    <source>
        <dbReference type="PROSITE" id="PS50850"/>
    </source>
</evidence>
<dbReference type="InterPro" id="IPR020846">
    <property type="entry name" value="MFS_dom"/>
</dbReference>
<dbReference type="InterPro" id="IPR036259">
    <property type="entry name" value="MFS_trans_sf"/>
</dbReference>
<keyword evidence="2" id="KW-0812">Transmembrane</keyword>
<evidence type="ECO:0000256" key="1">
    <source>
        <dbReference type="ARBA" id="ARBA00004141"/>
    </source>
</evidence>
<dbReference type="GeneID" id="100368732"/>
<keyword evidence="4" id="KW-1185">Reference proteome</keyword>
<evidence type="ECO:0000313" key="5">
    <source>
        <dbReference type="RefSeq" id="XP_006817454.1"/>
    </source>
</evidence>
<feature type="transmembrane region" description="Helical" evidence="2">
    <location>
        <begin position="365"/>
        <end position="389"/>
    </location>
</feature>
<feature type="transmembrane region" description="Helical" evidence="2">
    <location>
        <begin position="82"/>
        <end position="100"/>
    </location>
</feature>